<dbReference type="InterPro" id="IPR050871">
    <property type="entry name" value="26S_Proteasome/COP9_Components"/>
</dbReference>
<comment type="similarity">
    <text evidence="1">Belongs to the proteasome subunit S9 family.</text>
</comment>
<accession>A0AAV7Z416</accession>
<sequence length="455" mass="52819">MTEQIKMEIEIEKEEQKQEDKSEIKILFEQAEEETDKNAIELYKKILQTKPKESNDNKIKEESIYLLAALYVKFKQAVKIKDLLGSLHPFFSEIPKARTAKVVRKLIDAIREVPNTVELQIEVSKEWIERATKEKRSFLRQRLQLRLSGLFLENHDYQPALKTIKALVIEVKKNDDKLQLVETHLLEAQIHHKLKNVPKAKGSLTGARTSANSVYCEPSLQAELDMMGGILHTEEKDYKTAFSYFFEAFEGYVSISNDLRGKKRLEKRKRKSAEEYDQKASFTLKYMLMSKIMMGHPEDIQSIINSKAGTRYLTNEVEAMKRVAETYSKRSLIEFNEVVEEYDQELKKDPVVARHMNDLYSLMFEQNLIRLIEPFSRVEISHIAKLIGLPLKKVEAKLSQMILDHKFHGILDQGNGCLIVFDDYEEGELYNNSLKVINNMSSVLESLYEKARSLN</sequence>
<feature type="domain" description="PCI" evidence="3">
    <location>
        <begin position="254"/>
        <end position="425"/>
    </location>
</feature>
<evidence type="ECO:0000256" key="2">
    <source>
        <dbReference type="ARBA" id="ARBA00022942"/>
    </source>
</evidence>
<protein>
    <submittedName>
        <fullName evidence="4">26s proteasome non-atpase regulatory subunit</fullName>
    </submittedName>
</protein>
<dbReference type="Pfam" id="PF01399">
    <property type="entry name" value="PCI"/>
    <property type="match status" value="1"/>
</dbReference>
<dbReference type="SUPFAM" id="SSF46785">
    <property type="entry name" value="Winged helix' DNA-binding domain"/>
    <property type="match status" value="1"/>
</dbReference>
<evidence type="ECO:0000313" key="4">
    <source>
        <dbReference type="EMBL" id="KAJ3434860.1"/>
    </source>
</evidence>
<dbReference type="InterPro" id="IPR036390">
    <property type="entry name" value="WH_DNA-bd_sf"/>
</dbReference>
<dbReference type="PANTHER" id="PTHR10678">
    <property type="entry name" value="26S PROTEASOME NON-ATPASE REGULATORY SUBUNIT 11/COP9 SIGNALOSOME COMPLEX SUBUNIT 2"/>
    <property type="match status" value="1"/>
</dbReference>
<comment type="caution">
    <text evidence="4">The sequence shown here is derived from an EMBL/GenBank/DDBJ whole genome shotgun (WGS) entry which is preliminary data.</text>
</comment>
<dbReference type="AlphaFoldDB" id="A0AAV7Z416"/>
<dbReference type="SMART" id="SM00088">
    <property type="entry name" value="PINT"/>
    <property type="match status" value="1"/>
</dbReference>
<dbReference type="InterPro" id="IPR000717">
    <property type="entry name" value="PCI_dom"/>
</dbReference>
<evidence type="ECO:0000259" key="3">
    <source>
        <dbReference type="PROSITE" id="PS50250"/>
    </source>
</evidence>
<dbReference type="InterPro" id="IPR011990">
    <property type="entry name" value="TPR-like_helical_dom_sf"/>
</dbReference>
<name>A0AAV7Z416_9EUKA</name>
<dbReference type="InterPro" id="IPR040773">
    <property type="entry name" value="Rpn6_N"/>
</dbReference>
<proteinExistence type="inferred from homology"/>
<organism evidence="4 5">
    <name type="scientific">Anaeramoeba flamelloides</name>
    <dbReference type="NCBI Taxonomy" id="1746091"/>
    <lineage>
        <taxon>Eukaryota</taxon>
        <taxon>Metamonada</taxon>
        <taxon>Anaeramoebidae</taxon>
        <taxon>Anaeramoeba</taxon>
    </lineage>
</organism>
<dbReference type="Gene3D" id="1.25.40.570">
    <property type="match status" value="1"/>
</dbReference>
<dbReference type="GO" id="GO:0000502">
    <property type="term" value="C:proteasome complex"/>
    <property type="evidence" value="ECO:0007669"/>
    <property type="project" value="UniProtKB-KW"/>
</dbReference>
<keyword evidence="2 4" id="KW-0647">Proteasome</keyword>
<dbReference type="Proteomes" id="UP001146793">
    <property type="component" value="Unassembled WGS sequence"/>
</dbReference>
<gene>
    <name evidence="4" type="ORF">M0812_01984</name>
</gene>
<evidence type="ECO:0000256" key="1">
    <source>
        <dbReference type="ARBA" id="ARBA00007454"/>
    </source>
</evidence>
<dbReference type="SMART" id="SM00753">
    <property type="entry name" value="PAM"/>
    <property type="match status" value="1"/>
</dbReference>
<dbReference type="Pfam" id="PF18055">
    <property type="entry name" value="RPN6_N"/>
    <property type="match status" value="1"/>
</dbReference>
<dbReference type="PROSITE" id="PS50250">
    <property type="entry name" value="PCI"/>
    <property type="match status" value="1"/>
</dbReference>
<evidence type="ECO:0000313" key="5">
    <source>
        <dbReference type="Proteomes" id="UP001146793"/>
    </source>
</evidence>
<reference evidence="4" key="1">
    <citation type="submission" date="2022-08" db="EMBL/GenBank/DDBJ databases">
        <title>Novel sulphate-reducing endosymbionts in the free-living metamonad Anaeramoeba.</title>
        <authorList>
            <person name="Jerlstrom-Hultqvist J."/>
            <person name="Cepicka I."/>
            <person name="Gallot-Lavallee L."/>
            <person name="Salas-Leiva D."/>
            <person name="Curtis B.A."/>
            <person name="Zahonova K."/>
            <person name="Pipaliya S."/>
            <person name="Dacks J."/>
            <person name="Roger A.J."/>
        </authorList>
    </citation>
    <scope>NUCLEOTIDE SEQUENCE</scope>
    <source>
        <strain evidence="4">Busselton2</strain>
    </source>
</reference>
<dbReference type="EMBL" id="JANTQA010000042">
    <property type="protein sequence ID" value="KAJ3434860.1"/>
    <property type="molecule type" value="Genomic_DNA"/>
</dbReference>
<dbReference type="SUPFAM" id="SSF48452">
    <property type="entry name" value="TPR-like"/>
    <property type="match status" value="1"/>
</dbReference>